<feature type="domain" description="Ig-like" evidence="8">
    <location>
        <begin position="401"/>
        <end position="477"/>
    </location>
</feature>
<dbReference type="Pfam" id="PF19081">
    <property type="entry name" value="Ig_7"/>
    <property type="match status" value="2"/>
</dbReference>
<keyword evidence="3 6" id="KW-0732">Signal</keyword>
<dbReference type="GO" id="GO:0005537">
    <property type="term" value="F:D-mannose binding"/>
    <property type="evidence" value="ECO:0007669"/>
    <property type="project" value="TreeGrafter"/>
</dbReference>
<organism evidence="9 10">
    <name type="scientific">Flavipsychrobacter stenotrophus</name>
    <dbReference type="NCBI Taxonomy" id="2077091"/>
    <lineage>
        <taxon>Bacteria</taxon>
        <taxon>Pseudomonadati</taxon>
        <taxon>Bacteroidota</taxon>
        <taxon>Chitinophagia</taxon>
        <taxon>Chitinophagales</taxon>
        <taxon>Chitinophagaceae</taxon>
        <taxon>Flavipsychrobacter</taxon>
    </lineage>
</organism>
<dbReference type="InterPro" id="IPR013320">
    <property type="entry name" value="ConA-like_dom_sf"/>
</dbReference>
<dbReference type="InterPro" id="IPR051136">
    <property type="entry name" value="Intracellular_Lectin-GPT"/>
</dbReference>
<evidence type="ECO:0000256" key="6">
    <source>
        <dbReference type="SAM" id="SignalP"/>
    </source>
</evidence>
<dbReference type="Gene3D" id="2.60.120.200">
    <property type="match status" value="1"/>
</dbReference>
<dbReference type="NCBIfam" id="TIGR04131">
    <property type="entry name" value="Bac_Flav_CTERM"/>
    <property type="match status" value="1"/>
</dbReference>
<keyword evidence="4" id="KW-1133">Transmembrane helix</keyword>
<reference evidence="9 10" key="1">
    <citation type="submission" date="2018-01" db="EMBL/GenBank/DDBJ databases">
        <title>A novel member of the phylum Bacteroidetes isolated from glacier ice.</title>
        <authorList>
            <person name="Liu Q."/>
            <person name="Xin Y.-H."/>
        </authorList>
    </citation>
    <scope>NUCLEOTIDE SEQUENCE [LARGE SCALE GENOMIC DNA]</scope>
    <source>
        <strain evidence="9 10">RB1R16</strain>
    </source>
</reference>
<dbReference type="PANTHER" id="PTHR12223">
    <property type="entry name" value="VESICULAR MANNOSE-BINDING LECTIN"/>
    <property type="match status" value="1"/>
</dbReference>
<dbReference type="Pfam" id="PF03388">
    <property type="entry name" value="Lectin_leg-like"/>
    <property type="match status" value="1"/>
</dbReference>
<feature type="chain" id="PRO_5015467644" description="Ig-like domain-containing protein" evidence="6">
    <location>
        <begin position="21"/>
        <end position="979"/>
    </location>
</feature>
<dbReference type="InterPro" id="IPR026341">
    <property type="entry name" value="T9SS_type_B"/>
</dbReference>
<evidence type="ECO:0000313" key="9">
    <source>
        <dbReference type="EMBL" id="PQJ10685.1"/>
    </source>
</evidence>
<comment type="subcellular location">
    <subcellularLocation>
        <location evidence="1">Membrane</location>
        <topology evidence="1">Single-pass type I membrane protein</topology>
    </subcellularLocation>
</comment>
<feature type="signal peptide" evidence="6">
    <location>
        <begin position="1"/>
        <end position="20"/>
    </location>
</feature>
<feature type="domain" description="Ig-like" evidence="8">
    <location>
        <begin position="320"/>
        <end position="399"/>
    </location>
</feature>
<keyword evidence="5" id="KW-0472">Membrane</keyword>
<dbReference type="GO" id="GO:0006888">
    <property type="term" value="P:endoplasmic reticulum to Golgi vesicle-mediated transport"/>
    <property type="evidence" value="ECO:0007669"/>
    <property type="project" value="TreeGrafter"/>
</dbReference>
<dbReference type="InterPro" id="IPR044023">
    <property type="entry name" value="Ig_7"/>
</dbReference>
<dbReference type="GO" id="GO:0016020">
    <property type="term" value="C:membrane"/>
    <property type="evidence" value="ECO:0007669"/>
    <property type="project" value="UniProtKB-SubCell"/>
</dbReference>
<dbReference type="InterPro" id="IPR005052">
    <property type="entry name" value="Lectin_leg"/>
</dbReference>
<dbReference type="GO" id="GO:0005975">
    <property type="term" value="P:carbohydrate metabolic process"/>
    <property type="evidence" value="ECO:0007669"/>
    <property type="project" value="UniProtKB-ARBA"/>
</dbReference>
<evidence type="ECO:0000256" key="2">
    <source>
        <dbReference type="ARBA" id="ARBA00022692"/>
    </source>
</evidence>
<evidence type="ECO:0000259" key="8">
    <source>
        <dbReference type="Pfam" id="PF19081"/>
    </source>
</evidence>
<dbReference type="Pfam" id="PF13585">
    <property type="entry name" value="CHU_C"/>
    <property type="match status" value="1"/>
</dbReference>
<evidence type="ECO:0000313" key="10">
    <source>
        <dbReference type="Proteomes" id="UP000239872"/>
    </source>
</evidence>
<evidence type="ECO:0000256" key="5">
    <source>
        <dbReference type="ARBA" id="ARBA00023136"/>
    </source>
</evidence>
<accession>A0A2S7SVQ8</accession>
<dbReference type="RefSeq" id="WP_105039413.1">
    <property type="nucleotide sequence ID" value="NZ_PPSL01000003.1"/>
</dbReference>
<keyword evidence="2" id="KW-0812">Transmembrane</keyword>
<evidence type="ECO:0000256" key="1">
    <source>
        <dbReference type="ARBA" id="ARBA00004479"/>
    </source>
</evidence>
<dbReference type="Proteomes" id="UP000239872">
    <property type="component" value="Unassembled WGS sequence"/>
</dbReference>
<gene>
    <name evidence="9" type="ORF">CJD36_011985</name>
</gene>
<keyword evidence="10" id="KW-1185">Reference proteome</keyword>
<sequence length="979" mass="103338">MKKIFLFLLASAFVHTTLLAQFTATLTGNPIGTTGWILGGSSTGIDSTMRLTGAASSQNGYVYYNTATNLTTCGHFTVDFDYKIVVTAGTPVADGIAFWYLSNPPIAVTGGGGCGIPNNANGLILVLDTYDNNSAAGADNPLITLLGYNGTITSYVEGSTTGRLGTVATNQFYMTDGTWHHVKVDYTAGTINVYVNYSTTPIITGVYPMTINGYFGFSSSTGLYYSDQRIKDVHVVSTSTSPMPTVVSPVNYCLGATASPLTAGGGGPYSWYTDTTMAPLAGAPTPSTATTGSTYYYVRQGSGSCISPAATIQVIVGTPPAAPVLSGHTPYCTGETFIPFVVTGTTGSLNWYTAATGGTASTTTPTVNTGVAGTTTTWVSQIVSGCESNRASFTTVVHPTPAAPLLTGTSTYCQYNAYTPLTATGTNIKWYTVPTGGTGSTTQPTVNTSVAGVTTIYASQTDTGCESPRAAFVVTVNAKPAPPTVAPPTYCQLDPSGPLAATGTGLLWYGPGVTAPSAATPVPSTTLARVDTYYVTQTVLGCTSDSARDIVTIKPKPAPPVTADTSYCQFFPAPALTAIGSNLLWYTTLGGSGSSTAPVPPTTVSGSTTWFVTQMVNGCISNPASLMVTTMFLPTFTITQSRPYVCQFDTLTLSYFGATPIGAGYTWTLPQGASFVSGTASSTSVVVRFDSLNLQDVVLRIGDNANFCATYDTIRISVSPTPIVDPYIQENVCQGDTVGLALTAHSDNASTYVWDFAGANIITHNSNSGGPYTVSWPTTGIHVIKIYGVSVAGCRSQTVNDTVNVHVIPDARFRIVGDGPLCLEDSVEFKADSFNYGYNYSWYPSHFFALNIGADVWGKVETSGYVSLEVRDAFGCKNTDSLLLTPDYCCTVSFPSAFTPNGDGKNDLFRPIYQGYHRFHGFRVTNRWGQVVFESTNSNMAWDGKYNGVPQDMDVYYYVIKYDCGAKELIAKGDVTLIR</sequence>
<dbReference type="GO" id="GO:0004553">
    <property type="term" value="F:hydrolase activity, hydrolyzing O-glycosyl compounds"/>
    <property type="evidence" value="ECO:0007669"/>
    <property type="project" value="UniProtKB-ARBA"/>
</dbReference>
<dbReference type="AlphaFoldDB" id="A0A2S7SVQ8"/>
<comment type="caution">
    <text evidence="9">The sequence shown here is derived from an EMBL/GenBank/DDBJ whole genome shotgun (WGS) entry which is preliminary data.</text>
</comment>
<dbReference type="PANTHER" id="PTHR12223:SF28">
    <property type="entry name" value="LECTIN, MANNOSE BINDING 1 LIKE"/>
    <property type="match status" value="1"/>
</dbReference>
<feature type="domain" description="L-type lectin-like" evidence="7">
    <location>
        <begin position="36"/>
        <end position="223"/>
    </location>
</feature>
<dbReference type="EMBL" id="PPSL01000003">
    <property type="protein sequence ID" value="PQJ10685.1"/>
    <property type="molecule type" value="Genomic_DNA"/>
</dbReference>
<evidence type="ECO:0008006" key="11">
    <source>
        <dbReference type="Google" id="ProtNLM"/>
    </source>
</evidence>
<name>A0A2S7SVQ8_9BACT</name>
<dbReference type="GO" id="GO:0030134">
    <property type="term" value="C:COPII-coated ER to Golgi transport vesicle"/>
    <property type="evidence" value="ECO:0007669"/>
    <property type="project" value="TreeGrafter"/>
</dbReference>
<dbReference type="OrthoDB" id="1488276at2"/>
<evidence type="ECO:0000256" key="3">
    <source>
        <dbReference type="ARBA" id="ARBA00022729"/>
    </source>
</evidence>
<evidence type="ECO:0000256" key="4">
    <source>
        <dbReference type="ARBA" id="ARBA00022989"/>
    </source>
</evidence>
<evidence type="ECO:0000259" key="7">
    <source>
        <dbReference type="Pfam" id="PF03388"/>
    </source>
</evidence>
<protein>
    <recommendedName>
        <fullName evidence="11">Ig-like domain-containing protein</fullName>
    </recommendedName>
</protein>
<proteinExistence type="predicted"/>
<dbReference type="SUPFAM" id="SSF49899">
    <property type="entry name" value="Concanavalin A-like lectins/glucanases"/>
    <property type="match status" value="1"/>
</dbReference>